<keyword evidence="1" id="KW-0677">Repeat</keyword>
<evidence type="ECO:0000256" key="2">
    <source>
        <dbReference type="PROSITE-ProRule" id="PRU00023"/>
    </source>
</evidence>
<evidence type="ECO:0000259" key="4">
    <source>
        <dbReference type="Pfam" id="PF24883"/>
    </source>
</evidence>
<dbReference type="Pfam" id="PF24883">
    <property type="entry name" value="NPHP3_N"/>
    <property type="match status" value="1"/>
</dbReference>
<dbReference type="PANTHER" id="PTHR10039">
    <property type="entry name" value="AMELOGENIN"/>
    <property type="match status" value="1"/>
</dbReference>
<evidence type="ECO:0000256" key="1">
    <source>
        <dbReference type="ARBA" id="ARBA00022737"/>
    </source>
</evidence>
<dbReference type="Gene3D" id="1.25.40.20">
    <property type="entry name" value="Ankyrin repeat-containing domain"/>
    <property type="match status" value="1"/>
</dbReference>
<feature type="domain" description="GPI inositol-deacylase winged helix" evidence="3">
    <location>
        <begin position="359"/>
        <end position="434"/>
    </location>
</feature>
<dbReference type="SUPFAM" id="SSF52540">
    <property type="entry name" value="P-loop containing nucleoside triphosphate hydrolases"/>
    <property type="match status" value="1"/>
</dbReference>
<gene>
    <name evidence="5" type="ORF">D0Z07_6465</name>
</gene>
<dbReference type="AlphaFoldDB" id="A0A9P6VFL5"/>
<dbReference type="SUPFAM" id="SSF48403">
    <property type="entry name" value="Ankyrin repeat"/>
    <property type="match status" value="1"/>
</dbReference>
<dbReference type="SMART" id="SM00248">
    <property type="entry name" value="ANK"/>
    <property type="match status" value="2"/>
</dbReference>
<keyword evidence="2" id="KW-0040">ANK repeat</keyword>
<dbReference type="InterPro" id="IPR056884">
    <property type="entry name" value="NPHP3-like_N"/>
</dbReference>
<dbReference type="Pfam" id="PF22939">
    <property type="entry name" value="WHD_GPIID"/>
    <property type="match status" value="1"/>
</dbReference>
<sequence length="764" mass="85424">MSHSENIPQHSDAFHPLLSDKIRVDCSVELMSVLSLDHTRFFTTHSSTTYTACSCEPVSLTLTPRDSGQIKKLSEALRHYRHVHRLERTGEWLFEHDTFNEWLGQARSSIIWLKGSPGTGKSMLSSAVLEKLDGNECSDDIVFFWICDGRFEASQWIPMVLSNLVEKLLSRNVDRRARDRLAALAADLAVMQVGLSVPDLRYALSIIKHGFRPHETLFLVLDGLDDNSFGQNWTDTLHTFFDTFISASTSHRVKIFISSRPNFAPCLNLGDLLRIDMDLEPMARLDFHAYVRIRAQKLQLLGRSSNLNTLAESLMSDPKATFLTAGLILRNFTRIPSPSAYLGNVLSTRLPMEISQLFDNMLDTILDKDLARNLFTWATYSARPLSLQEFEFLLQLSPDTLKHNICETSGGLLVIGRSQTINFIHLTARDHFLSLSEGNLYWPGKSSTVHENIFQMCLKALRSEPYSQYVPGLLHSSLEESFRSEAFLFYAKSTTSLQDMAVDTIRRCGSTYSRCLRSRLILGIAAELGLEKLARLELQMGGNAHLSCSSSKGPALHPLHLAAMGGHLNVVRVLLQYGVDHTTVSPSGRTALFYAVSNGFSDIMRLLLTQKSNAKGETSIHAIPRATRGPSEQLRLVAGISDTCTHCTEKQPYYIISKPSRESQDDNLWPSIHVIGAPIPEDELLLSSELWPLTSHQSSHRGEEWEGQAIIKWLAGADMYHALRIAARRGMGIVRDLLLAADNDRGLIDSFTSVAALVSKLRIS</sequence>
<evidence type="ECO:0000313" key="5">
    <source>
        <dbReference type="EMBL" id="KAG0646909.1"/>
    </source>
</evidence>
<proteinExistence type="predicted"/>
<dbReference type="InterPro" id="IPR027417">
    <property type="entry name" value="P-loop_NTPase"/>
</dbReference>
<dbReference type="PROSITE" id="PS50088">
    <property type="entry name" value="ANK_REPEAT"/>
    <property type="match status" value="2"/>
</dbReference>
<keyword evidence="6" id="KW-1185">Reference proteome</keyword>
<dbReference type="OrthoDB" id="195446at2759"/>
<evidence type="ECO:0000259" key="3">
    <source>
        <dbReference type="Pfam" id="PF22939"/>
    </source>
</evidence>
<reference evidence="5" key="1">
    <citation type="submission" date="2019-07" db="EMBL/GenBank/DDBJ databases">
        <title>Hyphodiscus hymeniophilus genome sequencing and assembly.</title>
        <authorList>
            <person name="Kramer G."/>
            <person name="Nodwell J."/>
        </authorList>
    </citation>
    <scope>NUCLEOTIDE SEQUENCE</scope>
    <source>
        <strain evidence="5">ATCC 34498</strain>
    </source>
</reference>
<feature type="repeat" description="ANK" evidence="2">
    <location>
        <begin position="587"/>
        <end position="619"/>
    </location>
</feature>
<name>A0A9P6VFL5_9HELO</name>
<dbReference type="PROSITE" id="PS50297">
    <property type="entry name" value="ANK_REP_REGION"/>
    <property type="match status" value="1"/>
</dbReference>
<dbReference type="EMBL" id="VNKQ01000014">
    <property type="protein sequence ID" value="KAG0646909.1"/>
    <property type="molecule type" value="Genomic_DNA"/>
</dbReference>
<dbReference type="PANTHER" id="PTHR10039:SF17">
    <property type="entry name" value="FUNGAL STAND N-TERMINAL GOODBYE DOMAIN-CONTAINING PROTEIN-RELATED"/>
    <property type="match status" value="1"/>
</dbReference>
<dbReference type="Gene3D" id="3.40.50.300">
    <property type="entry name" value="P-loop containing nucleotide triphosphate hydrolases"/>
    <property type="match status" value="1"/>
</dbReference>
<feature type="domain" description="Nephrocystin 3-like N-terminal" evidence="4">
    <location>
        <begin position="89"/>
        <end position="260"/>
    </location>
</feature>
<dbReference type="Proteomes" id="UP000785200">
    <property type="component" value="Unassembled WGS sequence"/>
</dbReference>
<comment type="caution">
    <text evidence="5">The sequence shown here is derived from an EMBL/GenBank/DDBJ whole genome shotgun (WGS) entry which is preliminary data.</text>
</comment>
<dbReference type="InterPro" id="IPR036770">
    <property type="entry name" value="Ankyrin_rpt-contain_sf"/>
</dbReference>
<dbReference type="InterPro" id="IPR054471">
    <property type="entry name" value="GPIID_WHD"/>
</dbReference>
<organism evidence="5 6">
    <name type="scientific">Hyphodiscus hymeniophilus</name>
    <dbReference type="NCBI Taxonomy" id="353542"/>
    <lineage>
        <taxon>Eukaryota</taxon>
        <taxon>Fungi</taxon>
        <taxon>Dikarya</taxon>
        <taxon>Ascomycota</taxon>
        <taxon>Pezizomycotina</taxon>
        <taxon>Leotiomycetes</taxon>
        <taxon>Helotiales</taxon>
        <taxon>Hyphodiscaceae</taxon>
        <taxon>Hyphodiscus</taxon>
    </lineage>
</organism>
<accession>A0A9P6VFL5</accession>
<dbReference type="Pfam" id="PF12796">
    <property type="entry name" value="Ank_2"/>
    <property type="match status" value="1"/>
</dbReference>
<evidence type="ECO:0000313" key="6">
    <source>
        <dbReference type="Proteomes" id="UP000785200"/>
    </source>
</evidence>
<feature type="repeat" description="ANK" evidence="2">
    <location>
        <begin position="554"/>
        <end position="586"/>
    </location>
</feature>
<protein>
    <submittedName>
        <fullName evidence="5">Ankyrin-2</fullName>
    </submittedName>
</protein>
<dbReference type="InterPro" id="IPR002110">
    <property type="entry name" value="Ankyrin_rpt"/>
</dbReference>